<reference evidence="5 6" key="1">
    <citation type="submission" date="2017-07" db="EMBL/GenBank/DDBJ databases">
        <title>Draft whole genome sequences of clinical Proprionibacteriaceae strains.</title>
        <authorList>
            <person name="Bernier A.-M."/>
            <person name="Bernard K."/>
            <person name="Domingo M.-C."/>
        </authorList>
    </citation>
    <scope>NUCLEOTIDE SEQUENCE [LARGE SCALE GENOMIC DNA]</scope>
    <source>
        <strain evidence="5 6">NML 160184</strain>
    </source>
</reference>
<dbReference type="Gene3D" id="2.60.40.1260">
    <property type="entry name" value="Lamin Tail domain"/>
    <property type="match status" value="3"/>
</dbReference>
<name>A0A255EDN5_9ACTN</name>
<evidence type="ECO:0000313" key="5">
    <source>
        <dbReference type="EMBL" id="OYN87522.1"/>
    </source>
</evidence>
<feature type="compositionally biased region" description="Low complexity" evidence="1">
    <location>
        <begin position="747"/>
        <end position="780"/>
    </location>
</feature>
<evidence type="ECO:0000256" key="2">
    <source>
        <dbReference type="SAM" id="Phobius"/>
    </source>
</evidence>
<dbReference type="Pfam" id="PF00932">
    <property type="entry name" value="LTD"/>
    <property type="match status" value="3"/>
</dbReference>
<evidence type="ECO:0000256" key="3">
    <source>
        <dbReference type="SAM" id="SignalP"/>
    </source>
</evidence>
<feature type="chain" id="PRO_5012377726" evidence="3">
    <location>
        <begin position="29"/>
        <end position="809"/>
    </location>
</feature>
<dbReference type="InterPro" id="IPR027372">
    <property type="entry name" value="Phytase-like_dom"/>
</dbReference>
<dbReference type="SUPFAM" id="SSF101898">
    <property type="entry name" value="NHL repeat"/>
    <property type="match status" value="1"/>
</dbReference>
<feature type="transmembrane region" description="Helical" evidence="2">
    <location>
        <begin position="788"/>
        <end position="806"/>
    </location>
</feature>
<dbReference type="AlphaFoldDB" id="A0A255EDN5"/>
<keyword evidence="2" id="KW-0812">Transmembrane</keyword>
<feature type="signal peptide" evidence="3">
    <location>
        <begin position="1"/>
        <end position="28"/>
    </location>
</feature>
<dbReference type="Proteomes" id="UP000216533">
    <property type="component" value="Unassembled WGS sequence"/>
</dbReference>
<evidence type="ECO:0000256" key="1">
    <source>
        <dbReference type="SAM" id="MobiDB-lite"/>
    </source>
</evidence>
<gene>
    <name evidence="5" type="ORF">CGZ92_07365</name>
</gene>
<feature type="domain" description="LTD" evidence="4">
    <location>
        <begin position="25"/>
        <end position="125"/>
    </location>
</feature>
<dbReference type="Pfam" id="PF13449">
    <property type="entry name" value="Phytase-like"/>
    <property type="match status" value="1"/>
</dbReference>
<comment type="caution">
    <text evidence="5">The sequence shown here is derived from an EMBL/GenBank/DDBJ whole genome shotgun (WGS) entry which is preliminary data.</text>
</comment>
<accession>A0A255EDN5</accession>
<feature type="domain" description="LTD" evidence="4">
    <location>
        <begin position="150"/>
        <end position="257"/>
    </location>
</feature>
<proteinExistence type="predicted"/>
<keyword evidence="3" id="KW-0732">Signal</keyword>
<dbReference type="RefSeq" id="WP_094450744.1">
    <property type="nucleotide sequence ID" value="NZ_NMVI01000016.1"/>
</dbReference>
<sequence>MFVRRSLAAVAAAALALAVPLTAIPAVAQTVPAVVINEIKTTGDGPDAIELFNAGEADVDLSGYIVKDDNDGRTDALPEGSIITAGGYFVLEEDNGFSFGLGNGDAARLFLPDGQTLVDGHSFPSHGQPSWGRCPDGTGDFVQMAALTLGAANDCPTAEGGVVINEIESQAGDPGDWVELTNSGSAPIDLSGYVLTDDPNDPDHIFTIEAGTVLEPGAFMAFDVDPVFGLGGADHVRLMAPGFDPTDEPVDEHQWQQHSATSIGRCPDGTGPFMDTRESSKGAANLCGPTVVINEIKSTGGGPDAIELLNRGNEDVDLSDYVIKDDNDGRTDTLPQGTTIAAGGFLVLEEERDFTFGLGNGDSVRLYLPGGEALMDGHTYEAHGNPSWGRCPDGSGDFIVTGELTLGEPNVCETPIPEGEPWPGGPEADSAELVFLEDSSGLDFQWDGSTGILWAIDNGTGTLWKVTVTPEGEMAFAGGWEDGKRVRFIADADSPAAEGPDAEGVTMAGDGFVYVGSERDNSNDSINKNTILKVDPTGTDDDLVAVQEWDLTESLPAVTANTGIEAIEWIPDSALEGVLWDNSTGAAYDPAAHPGHGDGLFFVAVEDNGTIYAYALREDGSFTLVTQLTPGLGGVMALDWDSVTNRLWAMCDDGCQNTGSQIEFLPQAGENGEAGANVTFILSPEGLPVANFEGFAIGSQEMCVDESRPVYWFEDGISEDQLRVGSLPCEADVTTPAPTTPAPTSPAPTDGDTAGPTMGAPTTPAPTGGTPSASPTAGPGLPDTGGQGLGIIAAGLLAVGATVALLRRR</sequence>
<dbReference type="SUPFAM" id="SSF74853">
    <property type="entry name" value="Lamin A/C globular tail domain"/>
    <property type="match status" value="3"/>
</dbReference>
<protein>
    <submittedName>
        <fullName evidence="5">Cell wall protein</fullName>
    </submittedName>
</protein>
<evidence type="ECO:0000259" key="4">
    <source>
        <dbReference type="PROSITE" id="PS51841"/>
    </source>
</evidence>
<organism evidence="5 6">
    <name type="scientific">Parenemella sanctibonifatiensis</name>
    <dbReference type="NCBI Taxonomy" id="2016505"/>
    <lineage>
        <taxon>Bacteria</taxon>
        <taxon>Bacillati</taxon>
        <taxon>Actinomycetota</taxon>
        <taxon>Actinomycetes</taxon>
        <taxon>Propionibacteriales</taxon>
        <taxon>Propionibacteriaceae</taxon>
        <taxon>Parenemella</taxon>
    </lineage>
</organism>
<keyword evidence="2" id="KW-0472">Membrane</keyword>
<keyword evidence="2" id="KW-1133">Transmembrane helix</keyword>
<feature type="domain" description="LTD" evidence="4">
    <location>
        <begin position="272"/>
        <end position="382"/>
    </location>
</feature>
<dbReference type="EMBL" id="NMVI01000016">
    <property type="protein sequence ID" value="OYN87522.1"/>
    <property type="molecule type" value="Genomic_DNA"/>
</dbReference>
<dbReference type="PROSITE" id="PS51841">
    <property type="entry name" value="LTD"/>
    <property type="match status" value="3"/>
</dbReference>
<evidence type="ECO:0000313" key="6">
    <source>
        <dbReference type="Proteomes" id="UP000216533"/>
    </source>
</evidence>
<feature type="region of interest" description="Disordered" evidence="1">
    <location>
        <begin position="730"/>
        <end position="784"/>
    </location>
</feature>
<dbReference type="InterPro" id="IPR036415">
    <property type="entry name" value="Lamin_tail_dom_sf"/>
</dbReference>
<dbReference type="InterPro" id="IPR001322">
    <property type="entry name" value="Lamin_tail_dom"/>
</dbReference>